<dbReference type="AlphaFoldDB" id="A0A382LHT8"/>
<accession>A0A382LHT8</accession>
<evidence type="ECO:0008006" key="2">
    <source>
        <dbReference type="Google" id="ProtNLM"/>
    </source>
</evidence>
<name>A0A382LHT8_9ZZZZ</name>
<organism evidence="1">
    <name type="scientific">marine metagenome</name>
    <dbReference type="NCBI Taxonomy" id="408172"/>
    <lineage>
        <taxon>unclassified sequences</taxon>
        <taxon>metagenomes</taxon>
        <taxon>ecological metagenomes</taxon>
    </lineage>
</organism>
<evidence type="ECO:0000313" key="1">
    <source>
        <dbReference type="EMBL" id="SVC34441.1"/>
    </source>
</evidence>
<gene>
    <name evidence="1" type="ORF">METZ01_LOCUS287295</name>
</gene>
<dbReference type="EMBL" id="UINC01086198">
    <property type="protein sequence ID" value="SVC34441.1"/>
    <property type="molecule type" value="Genomic_DNA"/>
</dbReference>
<proteinExistence type="predicted"/>
<protein>
    <recommendedName>
        <fullName evidence="2">Porin domain-containing protein</fullName>
    </recommendedName>
</protein>
<reference evidence="1" key="1">
    <citation type="submission" date="2018-05" db="EMBL/GenBank/DDBJ databases">
        <authorList>
            <person name="Lanie J.A."/>
            <person name="Ng W.-L."/>
            <person name="Kazmierczak K.M."/>
            <person name="Andrzejewski T.M."/>
            <person name="Davidsen T.M."/>
            <person name="Wayne K.J."/>
            <person name="Tettelin H."/>
            <person name="Glass J.I."/>
            <person name="Rusch D."/>
            <person name="Podicherti R."/>
            <person name="Tsui H.-C.T."/>
            <person name="Winkler M.E."/>
        </authorList>
    </citation>
    <scope>NUCLEOTIDE SEQUENCE</scope>
</reference>
<feature type="non-terminal residue" evidence="1">
    <location>
        <position position="264"/>
    </location>
</feature>
<sequence length="264" mass="27870">MKNVKTLLILLSISTFIFASATRTDALGGAGFWADDYANIGAFPASVNNHNVAWTNGDDFTSVWNSDGTTWGFSGGMGNDDVVNMMWGNGSMGVTFGLGMSPEVVADATTTPATAAVDAETTYNIGFGMPLAGMDFGGTYDGSTIGVNLRRAQDIWLWDTMLIGFDTTPEDTDAGTLADMNFGVHCYSNNSYENGTNGLFALGFEYGAYGEEDAVMNLVWNFAVESAMTDWATLRVGYNKAHDFGGGANSGGAVVMGLGFNYGS</sequence>